<organism evidence="4 5">
    <name type="scientific">Malassezia globosa (strain ATCC MYA-4612 / CBS 7966)</name>
    <name type="common">Dandruff-associated fungus</name>
    <dbReference type="NCBI Taxonomy" id="425265"/>
    <lineage>
        <taxon>Eukaryota</taxon>
        <taxon>Fungi</taxon>
        <taxon>Dikarya</taxon>
        <taxon>Basidiomycota</taxon>
        <taxon>Ustilaginomycotina</taxon>
        <taxon>Malasseziomycetes</taxon>
        <taxon>Malasseziales</taxon>
        <taxon>Malasseziaceae</taxon>
        <taxon>Malassezia</taxon>
    </lineage>
</organism>
<dbReference type="InterPro" id="IPR038389">
    <property type="entry name" value="PSMG2_sf"/>
</dbReference>
<dbReference type="InterPro" id="IPR019151">
    <property type="entry name" value="Proteasome_assmbl_chaperone_2"/>
</dbReference>
<protein>
    <recommendedName>
        <fullName evidence="1">Proteasome assembly chaperone 2</fullName>
    </recommendedName>
</protein>
<comment type="similarity">
    <text evidence="3">Belongs to the PSMG2 family.</text>
</comment>
<keyword evidence="5" id="KW-1185">Reference proteome</keyword>
<dbReference type="AlphaFoldDB" id="A8PZF2"/>
<evidence type="ECO:0000256" key="2">
    <source>
        <dbReference type="ARBA" id="ARBA00023186"/>
    </source>
</evidence>
<dbReference type="PANTHER" id="PTHR12970">
    <property type="entry name" value="PROTEASOME ASSEMBLY CHAPERONE 2"/>
    <property type="match status" value="1"/>
</dbReference>
<evidence type="ECO:0000313" key="4">
    <source>
        <dbReference type="EMBL" id="EDP43701.1"/>
    </source>
</evidence>
<dbReference type="GO" id="GO:0005634">
    <property type="term" value="C:nucleus"/>
    <property type="evidence" value="ECO:0007669"/>
    <property type="project" value="TreeGrafter"/>
</dbReference>
<dbReference type="EMBL" id="AAYY01000006">
    <property type="protein sequence ID" value="EDP43701.1"/>
    <property type="molecule type" value="Genomic_DNA"/>
</dbReference>
<dbReference type="InParanoid" id="A8PZF2"/>
<dbReference type="RefSeq" id="XP_001730915.1">
    <property type="nucleotide sequence ID" value="XM_001730863.1"/>
</dbReference>
<dbReference type="GO" id="GO:0043248">
    <property type="term" value="P:proteasome assembly"/>
    <property type="evidence" value="ECO:0007669"/>
    <property type="project" value="TreeGrafter"/>
</dbReference>
<gene>
    <name evidence="4" type="ORF">MGL_1914</name>
</gene>
<proteinExistence type="inferred from homology"/>
<dbReference type="STRING" id="425265.A8PZF2"/>
<keyword evidence="2" id="KW-0143">Chaperone</keyword>
<evidence type="ECO:0000256" key="1">
    <source>
        <dbReference type="ARBA" id="ARBA00019186"/>
    </source>
</evidence>
<dbReference type="VEuPathDB" id="FungiDB:MGL_1914"/>
<dbReference type="GO" id="GO:0005829">
    <property type="term" value="C:cytosol"/>
    <property type="evidence" value="ECO:0007669"/>
    <property type="project" value="TreeGrafter"/>
</dbReference>
<dbReference type="Pfam" id="PF09754">
    <property type="entry name" value="PAC2"/>
    <property type="match status" value="1"/>
</dbReference>
<dbReference type="Gene3D" id="3.40.50.10900">
    <property type="entry name" value="PAC-like subunit"/>
    <property type="match status" value="1"/>
</dbReference>
<accession>A8PZF2</accession>
<comment type="caution">
    <text evidence="4">The sequence shown here is derived from an EMBL/GenBank/DDBJ whole genome shotgun (WGS) entry which is preliminary data.</text>
</comment>
<evidence type="ECO:0000256" key="3">
    <source>
        <dbReference type="ARBA" id="ARBA00025745"/>
    </source>
</evidence>
<dbReference type="OrthoDB" id="10260712at2759"/>
<dbReference type="GeneID" id="5855222"/>
<evidence type="ECO:0000313" key="5">
    <source>
        <dbReference type="Proteomes" id="UP000008837"/>
    </source>
</evidence>
<name>A8PZF2_MALGO</name>
<reference evidence="4 5" key="1">
    <citation type="journal article" date="2007" name="Proc. Natl. Acad. Sci. U.S.A.">
        <title>Dandruff-associated Malassezia genomes reveal convergent and divergent virulence traits shared with plant and human fungal pathogens.</title>
        <authorList>
            <person name="Xu J."/>
            <person name="Saunders C.W."/>
            <person name="Hu P."/>
            <person name="Grant R.A."/>
            <person name="Boekhout T."/>
            <person name="Kuramae E.E."/>
            <person name="Kronstad J.W."/>
            <person name="Deangelis Y.M."/>
            <person name="Reeder N.L."/>
            <person name="Johnstone K.R."/>
            <person name="Leland M."/>
            <person name="Fieno A.M."/>
            <person name="Begley W.M."/>
            <person name="Sun Y."/>
            <person name="Lacey M.P."/>
            <person name="Chaudhary T."/>
            <person name="Keough T."/>
            <person name="Chu L."/>
            <person name="Sears R."/>
            <person name="Yuan B."/>
            <person name="Dawson T.L.Jr."/>
        </authorList>
    </citation>
    <scope>NUCLEOTIDE SEQUENCE [LARGE SCALE GENOMIC DNA]</scope>
    <source>
        <strain evidence="5">ATCC MYA-4612 / CBS 7966</strain>
    </source>
</reference>
<dbReference type="Proteomes" id="UP000008837">
    <property type="component" value="Unassembled WGS sequence"/>
</dbReference>
<sequence>MSSEDVYTPLDVYNSPHGITIVQQRSPVLKVMRASFTERLMEWIKRAGFTDVLLVSSMDAAMRMDIEFSTPFLYTRPVKADDTPLSHTISTKYPRFCPAAFRGPGLPPMPGSGTARIYLEHAPKNFVALFMFCAEGDNRMDAHVYAEQIALACNVRVTSTYLEPPYGNLPQQHH</sequence>
<dbReference type="KEGG" id="mgl:MGL_1914"/>
<dbReference type="PANTHER" id="PTHR12970:SF1">
    <property type="entry name" value="PROTEASOME ASSEMBLY CHAPERONE 2"/>
    <property type="match status" value="1"/>
</dbReference>
<dbReference type="InterPro" id="IPR016562">
    <property type="entry name" value="Proteasome_assmbl_chp_2_euk"/>
</dbReference>